<evidence type="ECO:0000256" key="7">
    <source>
        <dbReference type="ARBA" id="ARBA00023237"/>
    </source>
</evidence>
<protein>
    <recommendedName>
        <fullName evidence="10">Trimeric autotransporter adhesin YadA-like C-terminal membrane anchor domain-containing protein</fullName>
    </recommendedName>
</protein>
<comment type="subcellular location">
    <subcellularLocation>
        <location evidence="2">Cell outer membrane</location>
    </subcellularLocation>
    <subcellularLocation>
        <location evidence="1">Cell surface</location>
    </subcellularLocation>
</comment>
<evidence type="ECO:0000313" key="12">
    <source>
        <dbReference type="Proteomes" id="UP000094757"/>
    </source>
</evidence>
<feature type="signal peptide" evidence="9">
    <location>
        <begin position="1"/>
        <end position="29"/>
    </location>
</feature>
<feature type="region of interest" description="Disordered" evidence="8">
    <location>
        <begin position="223"/>
        <end position="247"/>
    </location>
</feature>
<evidence type="ECO:0000313" key="11">
    <source>
        <dbReference type="EMBL" id="AOH39471.1"/>
    </source>
</evidence>
<keyword evidence="5 9" id="KW-0732">Signal</keyword>
<dbReference type="SUPFAM" id="SSF54523">
    <property type="entry name" value="Pili subunits"/>
    <property type="match status" value="1"/>
</dbReference>
<keyword evidence="6" id="KW-0472">Membrane</keyword>
<keyword evidence="3" id="KW-1134">Transmembrane beta strand</keyword>
<dbReference type="InterPro" id="IPR005594">
    <property type="entry name" value="YadA_C"/>
</dbReference>
<evidence type="ECO:0000256" key="4">
    <source>
        <dbReference type="ARBA" id="ARBA00022692"/>
    </source>
</evidence>
<organism evidence="11 12">
    <name type="scientific">Dialister pneumosintes</name>
    <dbReference type="NCBI Taxonomy" id="39950"/>
    <lineage>
        <taxon>Bacteria</taxon>
        <taxon>Bacillati</taxon>
        <taxon>Bacillota</taxon>
        <taxon>Negativicutes</taxon>
        <taxon>Veillonellales</taxon>
        <taxon>Veillonellaceae</taxon>
        <taxon>Dialister</taxon>
    </lineage>
</organism>
<dbReference type="AlphaFoldDB" id="A0A1B3WET8"/>
<dbReference type="Proteomes" id="UP000094757">
    <property type="component" value="Chromosome"/>
</dbReference>
<accession>A0A1B3WET8</accession>
<dbReference type="EMBL" id="CP017037">
    <property type="protein sequence ID" value="AOH39471.1"/>
    <property type="molecule type" value="Genomic_DNA"/>
</dbReference>
<dbReference type="GO" id="GO:0009279">
    <property type="term" value="C:cell outer membrane"/>
    <property type="evidence" value="ECO:0007669"/>
    <property type="project" value="UniProtKB-SubCell"/>
</dbReference>
<dbReference type="STRING" id="39950.BCB69_05665"/>
<keyword evidence="7" id="KW-0998">Cell outer membrane</keyword>
<name>A0A1B3WET8_9FIRM</name>
<feature type="chain" id="PRO_5008554623" description="Trimeric autotransporter adhesin YadA-like C-terminal membrane anchor domain-containing protein" evidence="9">
    <location>
        <begin position="30"/>
        <end position="393"/>
    </location>
</feature>
<sequence>MNKKYIKKSAFLAMAISAVLMGSTTNVYADSTEDRLSKVEALVETKAAQGAVDSLEQRKANKTDLENLKNKVEQKAEKCEVDALKEKVEKKADKSYVDDELKKKADKSQVDALEQKVEKKADKTYVDTELKKKADKSYVDDELKKKADKSQVNALEQKVEKKADKTYVDTELKKKADKSYVDDELKKKADKSQVNALEQKVEKKADKTYVDTELKKKANKSYVDDELKKKSDKSDLEKETKERKEADAQLASNVNELQGEIKSVASMSAALAALKPLNYNPNAPLQIMTGYGHYRGKSATALGIAYYKNENNLFHMGVSYAGNKNVAANAGVIWSIGSGVSRSMHTDAVTNAELMALQNKVHQFEERDRMQQEMIESMQKQIAELTEMMMMNK</sequence>
<evidence type="ECO:0000256" key="6">
    <source>
        <dbReference type="ARBA" id="ARBA00023136"/>
    </source>
</evidence>
<dbReference type="Gene3D" id="3.30.1300.30">
    <property type="entry name" value="GSPII I/J protein-like"/>
    <property type="match status" value="1"/>
</dbReference>
<evidence type="ECO:0000256" key="1">
    <source>
        <dbReference type="ARBA" id="ARBA00004241"/>
    </source>
</evidence>
<evidence type="ECO:0000256" key="3">
    <source>
        <dbReference type="ARBA" id="ARBA00022452"/>
    </source>
</evidence>
<gene>
    <name evidence="11" type="ORF">BCB69_05665</name>
</gene>
<evidence type="ECO:0000256" key="8">
    <source>
        <dbReference type="SAM" id="MobiDB-lite"/>
    </source>
</evidence>
<evidence type="ECO:0000259" key="10">
    <source>
        <dbReference type="Pfam" id="PF03895"/>
    </source>
</evidence>
<dbReference type="RefSeq" id="WP_069177266.1">
    <property type="nucleotide sequence ID" value="NZ_CP017037.1"/>
</dbReference>
<evidence type="ECO:0000256" key="5">
    <source>
        <dbReference type="ARBA" id="ARBA00022729"/>
    </source>
</evidence>
<proteinExistence type="predicted"/>
<evidence type="ECO:0000256" key="9">
    <source>
        <dbReference type="SAM" id="SignalP"/>
    </source>
</evidence>
<keyword evidence="4" id="KW-0812">Transmembrane</keyword>
<dbReference type="GO" id="GO:0009986">
    <property type="term" value="C:cell surface"/>
    <property type="evidence" value="ECO:0007669"/>
    <property type="project" value="UniProtKB-SubCell"/>
</dbReference>
<evidence type="ECO:0000256" key="2">
    <source>
        <dbReference type="ARBA" id="ARBA00004442"/>
    </source>
</evidence>
<feature type="domain" description="Trimeric autotransporter adhesin YadA-like C-terminal membrane anchor" evidence="10">
    <location>
        <begin position="278"/>
        <end position="334"/>
    </location>
</feature>
<dbReference type="InterPro" id="IPR045584">
    <property type="entry name" value="Pilin-like"/>
</dbReference>
<dbReference type="KEGG" id="dpn:BCB69_05665"/>
<dbReference type="Pfam" id="PF03895">
    <property type="entry name" value="YadA_anchor"/>
    <property type="match status" value="1"/>
</dbReference>
<reference evidence="12" key="1">
    <citation type="submission" date="2016-08" db="EMBL/GenBank/DDBJ databases">
        <authorList>
            <person name="Holder M.E."/>
            <person name="Ajami N.J."/>
            <person name="Petrosino J.F."/>
        </authorList>
    </citation>
    <scope>NUCLEOTIDE SEQUENCE [LARGE SCALE GENOMIC DNA]</scope>
    <source>
        <strain evidence="12">F0677</strain>
    </source>
</reference>